<evidence type="ECO:0000313" key="3">
    <source>
        <dbReference type="Proteomes" id="UP000694890"/>
    </source>
</evidence>
<feature type="chain" id="PRO_5042465613" evidence="2">
    <location>
        <begin position="23"/>
        <end position="219"/>
    </location>
</feature>
<feature type="region of interest" description="Disordered" evidence="1">
    <location>
        <begin position="70"/>
        <end position="89"/>
    </location>
</feature>
<feature type="compositionally biased region" description="Basic and acidic residues" evidence="1">
    <location>
        <begin position="97"/>
        <end position="106"/>
    </location>
</feature>
<feature type="region of interest" description="Disordered" evidence="1">
    <location>
        <begin position="145"/>
        <end position="171"/>
    </location>
</feature>
<dbReference type="GeneID" id="108897388"/>
<organism evidence="3 4">
    <name type="scientific">Lates calcarifer</name>
    <name type="common">Barramundi</name>
    <name type="synonym">Holocentrus calcarifer</name>
    <dbReference type="NCBI Taxonomy" id="8187"/>
    <lineage>
        <taxon>Eukaryota</taxon>
        <taxon>Metazoa</taxon>
        <taxon>Chordata</taxon>
        <taxon>Craniata</taxon>
        <taxon>Vertebrata</taxon>
        <taxon>Euteleostomi</taxon>
        <taxon>Actinopterygii</taxon>
        <taxon>Neopterygii</taxon>
        <taxon>Teleostei</taxon>
        <taxon>Neoteleostei</taxon>
        <taxon>Acanthomorphata</taxon>
        <taxon>Carangaria</taxon>
        <taxon>Carangaria incertae sedis</taxon>
        <taxon>Centropomidae</taxon>
        <taxon>Lates</taxon>
    </lineage>
</organism>
<dbReference type="RefSeq" id="XP_018552503.1">
    <property type="nucleotide sequence ID" value="XM_018696987.2"/>
</dbReference>
<dbReference type="Proteomes" id="UP000694890">
    <property type="component" value="Linkage group LG16_LG22"/>
</dbReference>
<keyword evidence="2" id="KW-0732">Signal</keyword>
<gene>
    <name evidence="4" type="primary">LOC108897388</name>
</gene>
<protein>
    <submittedName>
        <fullName evidence="4">Uncharacterized protein LOC108897388</fullName>
    </submittedName>
</protein>
<proteinExistence type="predicted"/>
<feature type="compositionally biased region" description="Pro residues" evidence="1">
    <location>
        <begin position="112"/>
        <end position="122"/>
    </location>
</feature>
<feature type="region of interest" description="Disordered" evidence="1">
    <location>
        <begin position="32"/>
        <end position="57"/>
    </location>
</feature>
<feature type="signal peptide" evidence="2">
    <location>
        <begin position="1"/>
        <end position="22"/>
    </location>
</feature>
<dbReference type="AlphaFoldDB" id="A0AAJ7VGE5"/>
<evidence type="ECO:0000256" key="2">
    <source>
        <dbReference type="SAM" id="SignalP"/>
    </source>
</evidence>
<evidence type="ECO:0000256" key="1">
    <source>
        <dbReference type="SAM" id="MobiDB-lite"/>
    </source>
</evidence>
<accession>A0AAJ7VGE5</accession>
<feature type="compositionally biased region" description="Polar residues" evidence="1">
    <location>
        <begin position="70"/>
        <end position="88"/>
    </location>
</feature>
<reference evidence="4" key="1">
    <citation type="submission" date="2025-08" db="UniProtKB">
        <authorList>
            <consortium name="RefSeq"/>
        </authorList>
    </citation>
    <scope>IDENTIFICATION</scope>
    <source>
        <tissue evidence="4">Brain</tissue>
    </source>
</reference>
<name>A0AAJ7VGE5_LATCA</name>
<dbReference type="KEGG" id="lcf:108897388"/>
<feature type="region of interest" description="Disordered" evidence="1">
    <location>
        <begin position="97"/>
        <end position="126"/>
    </location>
</feature>
<sequence>MAAWISASQLLLIALLSWNVCCFPAKKGLSQNHHDSLGHSSSQGAPAQPTDVAHPPVSFFHEPVVEGVYSSPTVHSSSGASWSPQPFQTGELDHYEETLEHGNSERETEDFMPPPPLPPYPRPEFQAGELSHHESIYEHGNVARETEDQGFSPLSPYEMSAASTSDSRLQPVPLEPRPFGPSLYNLFKTGQLPGGTYTQSLANYETGHHLVEAHWKYFS</sequence>
<evidence type="ECO:0000313" key="4">
    <source>
        <dbReference type="RefSeq" id="XP_018552503.1"/>
    </source>
</evidence>